<evidence type="ECO:0000256" key="3">
    <source>
        <dbReference type="ARBA" id="ARBA00022801"/>
    </source>
</evidence>
<gene>
    <name evidence="8" type="ORF">Zmor_007089</name>
</gene>
<dbReference type="InterPro" id="IPR019819">
    <property type="entry name" value="Carboxylesterase_B_CS"/>
</dbReference>
<proteinExistence type="inferred from homology"/>
<dbReference type="InterPro" id="IPR019826">
    <property type="entry name" value="Carboxylesterase_B_AS"/>
</dbReference>
<keyword evidence="6" id="KW-0732">Signal</keyword>
<protein>
    <recommendedName>
        <fullName evidence="6">Carboxylic ester hydrolase</fullName>
        <ecNumber evidence="6">3.1.1.-</ecNumber>
    </recommendedName>
</protein>
<evidence type="ECO:0000313" key="9">
    <source>
        <dbReference type="Proteomes" id="UP001168821"/>
    </source>
</evidence>
<evidence type="ECO:0000256" key="6">
    <source>
        <dbReference type="RuleBase" id="RU361235"/>
    </source>
</evidence>
<evidence type="ECO:0000256" key="2">
    <source>
        <dbReference type="ARBA" id="ARBA00022487"/>
    </source>
</evidence>
<evidence type="ECO:0000256" key="4">
    <source>
        <dbReference type="ARBA" id="ARBA00023157"/>
    </source>
</evidence>
<reference evidence="8" key="1">
    <citation type="journal article" date="2023" name="G3 (Bethesda)">
        <title>Whole genome assemblies of Zophobas morio and Tenebrio molitor.</title>
        <authorList>
            <person name="Kaur S."/>
            <person name="Stinson S.A."/>
            <person name="diCenzo G.C."/>
        </authorList>
    </citation>
    <scope>NUCLEOTIDE SEQUENCE</scope>
    <source>
        <strain evidence="8">QUZm001</strain>
    </source>
</reference>
<comment type="caution">
    <text evidence="8">The sequence shown here is derived from an EMBL/GenBank/DDBJ whole genome shotgun (WGS) entry which is preliminary data.</text>
</comment>
<dbReference type="SUPFAM" id="SSF53474">
    <property type="entry name" value="alpha/beta-Hydrolases"/>
    <property type="match status" value="1"/>
</dbReference>
<keyword evidence="4" id="KW-1015">Disulfide bond</keyword>
<dbReference type="Gene3D" id="3.40.50.1820">
    <property type="entry name" value="alpha/beta hydrolase"/>
    <property type="match status" value="1"/>
</dbReference>
<evidence type="ECO:0000259" key="7">
    <source>
        <dbReference type="Pfam" id="PF00135"/>
    </source>
</evidence>
<name>A0AA38IT75_9CUCU</name>
<dbReference type="InterPro" id="IPR002018">
    <property type="entry name" value="CarbesteraseB"/>
</dbReference>
<evidence type="ECO:0000256" key="5">
    <source>
        <dbReference type="ARBA" id="ARBA00023180"/>
    </source>
</evidence>
<dbReference type="PROSITE" id="PS00122">
    <property type="entry name" value="CARBOXYLESTERASE_B_1"/>
    <property type="match status" value="1"/>
</dbReference>
<dbReference type="AlphaFoldDB" id="A0AA38IT75"/>
<dbReference type="Pfam" id="PF00135">
    <property type="entry name" value="COesterase"/>
    <property type="match status" value="1"/>
</dbReference>
<dbReference type="InterPro" id="IPR050309">
    <property type="entry name" value="Type-B_Carboxylest/Lipase"/>
</dbReference>
<keyword evidence="5" id="KW-0325">Glycoprotein</keyword>
<keyword evidence="2" id="KW-0719">Serine esterase</keyword>
<feature type="chain" id="PRO_5041481984" description="Carboxylic ester hydrolase" evidence="6">
    <location>
        <begin position="18"/>
        <end position="562"/>
    </location>
</feature>
<comment type="similarity">
    <text evidence="1 6">Belongs to the type-B carboxylesterase/lipase family.</text>
</comment>
<keyword evidence="3 6" id="KW-0378">Hydrolase</keyword>
<dbReference type="Proteomes" id="UP001168821">
    <property type="component" value="Unassembled WGS sequence"/>
</dbReference>
<feature type="domain" description="Carboxylesterase type B" evidence="7">
    <location>
        <begin position="17"/>
        <end position="547"/>
    </location>
</feature>
<organism evidence="8 9">
    <name type="scientific">Zophobas morio</name>
    <dbReference type="NCBI Taxonomy" id="2755281"/>
    <lineage>
        <taxon>Eukaryota</taxon>
        <taxon>Metazoa</taxon>
        <taxon>Ecdysozoa</taxon>
        <taxon>Arthropoda</taxon>
        <taxon>Hexapoda</taxon>
        <taxon>Insecta</taxon>
        <taxon>Pterygota</taxon>
        <taxon>Neoptera</taxon>
        <taxon>Endopterygota</taxon>
        <taxon>Coleoptera</taxon>
        <taxon>Polyphaga</taxon>
        <taxon>Cucujiformia</taxon>
        <taxon>Tenebrionidae</taxon>
        <taxon>Zophobas</taxon>
    </lineage>
</organism>
<dbReference type="PANTHER" id="PTHR11559">
    <property type="entry name" value="CARBOXYLESTERASE"/>
    <property type="match status" value="1"/>
</dbReference>
<accession>A0AA38IT75</accession>
<dbReference type="EMBL" id="JALNTZ010000002">
    <property type="protein sequence ID" value="KAJ3662760.1"/>
    <property type="molecule type" value="Genomic_DNA"/>
</dbReference>
<evidence type="ECO:0000256" key="1">
    <source>
        <dbReference type="ARBA" id="ARBA00005964"/>
    </source>
</evidence>
<feature type="signal peptide" evidence="6">
    <location>
        <begin position="1"/>
        <end position="17"/>
    </location>
</feature>
<sequence length="562" mass="61965">MYKQISLLALLAQITSQEPIVQLPNGQILGREDITSEGVQYYAFEKIPFAAPPVGDLRFKSPQPPENWDGVLNTTTLDVMCIQIGGSGPVPGVSASEDCLYLNVFLPTISLNSSEPLAVMAYIFGGAYRVGTAAEYKADLFMNHGVILVAMNYRVGPFGFISTQDEVIPGNNGLKDQLLALQWINNNIALFGGDPNKVTIFGQSAGGGSCAYHLLNQNSLGLFQGAILESGTFLSPGMYQRDSRNIAFGVGAAIYPSFETNQDSEALLQLLLNSTADEIKAAVEQYSNKVSQPWEGFVDQGSMWAPVIEVKNPDAIVTRKMYGLLSAGNILPIPTMMGFTSEESLLGKDDPEMVKSVAISIDADLSVIVPNDMEIMDNEERGQEGTLIREIYTDGEPFEDHLGALIRYSSDNTLTRAMIKHAELFSSIAPTFFYQFSYDGIIGGIDAHYDGADNVGHTEELKYLFCGGSDCTDTTKYPEDDLLTRERLITIWTNFAKYQNPTPEPQSILQNVTWPQLKTDEGDFFYLDINSDLEVQNHPKQKYYEGWATLYGALDYTDFDTF</sequence>
<keyword evidence="9" id="KW-1185">Reference proteome</keyword>
<dbReference type="GO" id="GO:0052689">
    <property type="term" value="F:carboxylic ester hydrolase activity"/>
    <property type="evidence" value="ECO:0007669"/>
    <property type="project" value="UniProtKB-KW"/>
</dbReference>
<dbReference type="InterPro" id="IPR029058">
    <property type="entry name" value="AB_hydrolase_fold"/>
</dbReference>
<evidence type="ECO:0000313" key="8">
    <source>
        <dbReference type="EMBL" id="KAJ3662760.1"/>
    </source>
</evidence>
<dbReference type="EC" id="3.1.1.-" evidence="6"/>
<dbReference type="PROSITE" id="PS00941">
    <property type="entry name" value="CARBOXYLESTERASE_B_2"/>
    <property type="match status" value="1"/>
</dbReference>